<accession>A0A6G8MZ48</accession>
<feature type="transmembrane region" description="Helical" evidence="1">
    <location>
        <begin position="21"/>
        <end position="40"/>
    </location>
</feature>
<dbReference type="InterPro" id="IPR005913">
    <property type="entry name" value="dTDP_dehydrorham_reduct"/>
</dbReference>
<keyword evidence="1" id="KW-1133">Transmembrane helix</keyword>
<dbReference type="Pfam" id="PF04321">
    <property type="entry name" value="RmlD_sub_bind"/>
    <property type="match status" value="1"/>
</dbReference>
<gene>
    <name evidence="3" type="primary">ck379</name>
</gene>
<dbReference type="GO" id="GO:0048270">
    <property type="term" value="F:methionine adenosyltransferase regulator activity"/>
    <property type="evidence" value="ECO:0007669"/>
    <property type="project" value="TreeGrafter"/>
</dbReference>
<dbReference type="InterPro" id="IPR029903">
    <property type="entry name" value="RmlD-like-bd"/>
</dbReference>
<evidence type="ECO:0000313" key="4">
    <source>
        <dbReference type="Proteomes" id="UP001224087"/>
    </source>
</evidence>
<proteinExistence type="predicted"/>
<organism evidence="3 4">
    <name type="scientific">Cedratvirus kamchatka</name>
    <dbReference type="NCBI Taxonomy" id="2716914"/>
    <lineage>
        <taxon>Viruses</taxon>
        <taxon>Pithoviruses</taxon>
        <taxon>Orthocedratvirinae</taxon>
        <taxon>Alphacedratvirus</taxon>
        <taxon>Alphacedratvirus rossiense</taxon>
    </lineage>
</organism>
<evidence type="ECO:0000313" key="3">
    <source>
        <dbReference type="EMBL" id="QIN54504.1"/>
    </source>
</evidence>
<dbReference type="EMBL" id="MN873693">
    <property type="protein sequence ID" value="QIN54504.1"/>
    <property type="molecule type" value="Genomic_DNA"/>
</dbReference>
<dbReference type="PANTHER" id="PTHR10491:SF4">
    <property type="entry name" value="METHIONINE ADENOSYLTRANSFERASE 2 SUBUNIT BETA"/>
    <property type="match status" value="1"/>
</dbReference>
<evidence type="ECO:0000256" key="1">
    <source>
        <dbReference type="SAM" id="Phobius"/>
    </source>
</evidence>
<evidence type="ECO:0000259" key="2">
    <source>
        <dbReference type="Pfam" id="PF04321"/>
    </source>
</evidence>
<keyword evidence="4" id="KW-1185">Reference proteome</keyword>
<dbReference type="SUPFAM" id="SSF51735">
    <property type="entry name" value="NAD(P)-binding Rossmann-fold domains"/>
    <property type="match status" value="1"/>
</dbReference>
<dbReference type="GO" id="GO:0048269">
    <property type="term" value="C:methionine adenosyltransferase complex"/>
    <property type="evidence" value="ECO:0007669"/>
    <property type="project" value="TreeGrafter"/>
</dbReference>
<feature type="domain" description="RmlD-like substrate binding" evidence="2">
    <location>
        <begin position="24"/>
        <end position="160"/>
    </location>
</feature>
<dbReference type="Gene3D" id="3.40.50.720">
    <property type="entry name" value="NAD(P)-binding Rossmann-like Domain"/>
    <property type="match status" value="1"/>
</dbReference>
<dbReference type="PANTHER" id="PTHR10491">
    <property type="entry name" value="DTDP-4-DEHYDRORHAMNOSE REDUCTASE"/>
    <property type="match status" value="1"/>
</dbReference>
<reference evidence="3" key="1">
    <citation type="submission" date="2019-12" db="EMBL/GenBank/DDBJ databases">
        <title>The DNA Methylation Landscape of Giant Viruses.</title>
        <authorList>
            <person name="Jeudy S."/>
            <person name="Rigou S."/>
            <person name="Alempic J.-M."/>
            <person name="Claverie J.-M."/>
            <person name="Abergel C."/>
            <person name="Legendre M."/>
        </authorList>
    </citation>
    <scope>NUCLEOTIDE SEQUENCE</scope>
    <source>
        <strain evidence="3">P4</strain>
    </source>
</reference>
<sequence>MQDWETESISQKRKQSKQEHYDFVIFGGCGWIGGLLYELLLSQGESVVRSKVRLENREEVEAELDKYTPLYVINTAGKTGRPNVDWCESHKIETLRSNVLGVSTLVDVCFLKNIPVTNFASGCIYSGPVDKEFTEEDEPNFTGSFYSFTKVEAEKLIKHYPNLLNLRLRMPISSDLNPRCFVKKITTYEKICSMPNSMSVLCDLLPIALDMTRRGERGTYNFCNPGVIDHNTILGLYKEHVDPSFTWKNFTLEEQSQVIAAPRSNCSLSTKKLEKNYAIPDIKTSLLRIFTSMKKENI</sequence>
<dbReference type="GO" id="GO:0006556">
    <property type="term" value="P:S-adenosylmethionine biosynthetic process"/>
    <property type="evidence" value="ECO:0007669"/>
    <property type="project" value="TreeGrafter"/>
</dbReference>
<name>A0A6G8MZ48_9VIRU</name>
<dbReference type="InterPro" id="IPR036291">
    <property type="entry name" value="NAD(P)-bd_dom_sf"/>
</dbReference>
<keyword evidence="1" id="KW-0472">Membrane</keyword>
<protein>
    <submittedName>
        <fullName evidence="3">NAD-dependent dTDP-L-rhamnose binding protein</fullName>
    </submittedName>
</protein>
<dbReference type="Proteomes" id="UP001224087">
    <property type="component" value="Segment"/>
</dbReference>
<keyword evidence="1" id="KW-0812">Transmembrane</keyword>